<evidence type="ECO:0000313" key="2">
    <source>
        <dbReference type="Proteomes" id="UP001217485"/>
    </source>
</evidence>
<dbReference type="EMBL" id="JAQNDK010000006">
    <property type="protein sequence ID" value="MDC0685516.1"/>
    <property type="molecule type" value="Genomic_DNA"/>
</dbReference>
<accession>A0ABT5CGG7</accession>
<proteinExistence type="predicted"/>
<organism evidence="1 2">
    <name type="scientific">Sorangium atrum</name>
    <dbReference type="NCBI Taxonomy" id="2995308"/>
    <lineage>
        <taxon>Bacteria</taxon>
        <taxon>Pseudomonadati</taxon>
        <taxon>Myxococcota</taxon>
        <taxon>Polyangia</taxon>
        <taxon>Polyangiales</taxon>
        <taxon>Polyangiaceae</taxon>
        <taxon>Sorangium</taxon>
    </lineage>
</organism>
<keyword evidence="2" id="KW-1185">Reference proteome</keyword>
<reference evidence="1 2" key="1">
    <citation type="submission" date="2023-01" db="EMBL/GenBank/DDBJ databases">
        <title>Minimal conservation of predation-associated metabolite biosynthetic gene clusters underscores biosynthetic potential of Myxococcota including descriptions for ten novel species: Archangium lansinium sp. nov., Myxococcus landrumus sp. nov., Nannocystis bai.</title>
        <authorList>
            <person name="Ahearne A."/>
            <person name="Stevens C."/>
            <person name="Dowd S."/>
        </authorList>
    </citation>
    <scope>NUCLEOTIDE SEQUENCE [LARGE SCALE GENOMIC DNA]</scope>
    <source>
        <strain evidence="1 2">WIWO2</strain>
    </source>
</reference>
<evidence type="ECO:0008006" key="3">
    <source>
        <dbReference type="Google" id="ProtNLM"/>
    </source>
</evidence>
<sequence>MFVTQIYDRKTFLEKAREMGVEVRIVRSPTVVPVTEGSAVLMHPAIRVQYAIEFPLEDGPATWIYRETHLADDRGNIKLGSALLADVEAQKLPHVILSRSGSI</sequence>
<dbReference type="RefSeq" id="WP_272103843.1">
    <property type="nucleotide sequence ID" value="NZ_JAQNDK010000006.1"/>
</dbReference>
<gene>
    <name evidence="1" type="ORF">POL72_47865</name>
</gene>
<name>A0ABT5CGG7_9BACT</name>
<comment type="caution">
    <text evidence="1">The sequence shown here is derived from an EMBL/GenBank/DDBJ whole genome shotgun (WGS) entry which is preliminary data.</text>
</comment>
<evidence type="ECO:0000313" key="1">
    <source>
        <dbReference type="EMBL" id="MDC0685516.1"/>
    </source>
</evidence>
<protein>
    <recommendedName>
        <fullName evidence="3">DUF302 domain-containing protein</fullName>
    </recommendedName>
</protein>
<dbReference type="Proteomes" id="UP001217485">
    <property type="component" value="Unassembled WGS sequence"/>
</dbReference>